<feature type="transmembrane region" description="Helical" evidence="10">
    <location>
        <begin position="314"/>
        <end position="335"/>
    </location>
</feature>
<evidence type="ECO:0000256" key="3">
    <source>
        <dbReference type="ARBA" id="ARBA00022692"/>
    </source>
</evidence>
<feature type="region of interest" description="Disordered" evidence="9">
    <location>
        <begin position="441"/>
        <end position="530"/>
    </location>
</feature>
<evidence type="ECO:0000256" key="1">
    <source>
        <dbReference type="ARBA" id="ARBA00004141"/>
    </source>
</evidence>
<accession>A0AAD3GZK5</accession>
<dbReference type="Pfam" id="PF07885">
    <property type="entry name" value="Ion_trans_2"/>
    <property type="match status" value="2"/>
</dbReference>
<dbReference type="EMBL" id="BLLK01000020">
    <property type="protein sequence ID" value="GFH45137.1"/>
    <property type="molecule type" value="Genomic_DNA"/>
</dbReference>
<keyword evidence="5" id="KW-0406">Ion transport</keyword>
<evidence type="ECO:0000256" key="10">
    <source>
        <dbReference type="SAM" id="Phobius"/>
    </source>
</evidence>
<dbReference type="AlphaFoldDB" id="A0AAD3GZK5"/>
<gene>
    <name evidence="12" type="ORF">CTEN210_01611</name>
</gene>
<evidence type="ECO:0000259" key="11">
    <source>
        <dbReference type="Pfam" id="PF07885"/>
    </source>
</evidence>
<keyword evidence="8" id="KW-0175">Coiled coil</keyword>
<feature type="coiled-coil region" evidence="8">
    <location>
        <begin position="403"/>
        <end position="431"/>
    </location>
</feature>
<evidence type="ECO:0000256" key="7">
    <source>
        <dbReference type="ARBA" id="ARBA00023303"/>
    </source>
</evidence>
<feature type="compositionally biased region" description="Basic residues" evidence="9">
    <location>
        <begin position="466"/>
        <end position="476"/>
    </location>
</feature>
<feature type="domain" description="Potassium channel" evidence="11">
    <location>
        <begin position="166"/>
        <end position="238"/>
    </location>
</feature>
<keyword evidence="7" id="KW-0407">Ion channel</keyword>
<dbReference type="Proteomes" id="UP001054902">
    <property type="component" value="Unassembled WGS sequence"/>
</dbReference>
<sequence length="762" mass="86190">MMNESVDTHEEGKSPQHQYESPFEIGSASDDDSAPSSSHSSSPGPPTQRSLSFDQSTQFQESPSAIDRIKRGISKQYSTVTGRQHILKDEESFQYARKSTLLEETPNQSPRRSVSQQPPTFLTSVDLDTIQQLDADYERALLQREIGWNARYISVRQNAGLSLWFFSLFLLVGLIFFHIFTDWTFAESILFTVYTVTTVGYGNHIIPNEPPVLIFISFYIFIGIALLTILAAQLYQWVVLEVTWAQYERDSKNFLQKHQQAKKNAEQMEATMGEMPSGDTVVMEEKRLSCSDYCFEHGLKLINWTQAYIKNNPAGQLMVVLVPFSTLIILGAVVVGSIQGWDIHESLYFAIVSMTTVGFGDYFPDKLASTWFCIFWLPFSVAFVSLYLGSVAHLYLDMSNRNIKRIEAKLRRRINMAKQAEEQERAEARARMTSGGFGLDVHSSFENDDDDNNLSPSHLMTPSHLNRQRRKRKGHKGFSTIHASISSPPVGSFEEGDDFDEVHGGERRESILANSQPNKPEDVEENNEETMKSLRDVIAAVKITMATPRRKQEALSSPQPDKSTEQALSVKSTIHYNTAHGVEKKPSFALRVLLQERFCHIIAREIAGYQSHVSIKNNTLSVTIDSLKYTADKWEVPRRARKPFRSVAFEVLYFVGERALIVRGADAIFDLRPHEAQDLFAPLLAAFGDADTMEAWLLRTETLATEEFANMACEENINRIDEKMNRVKAMREQKITQNLTASTNMKRNAIGNAVNNSKSHGD</sequence>
<keyword evidence="3 10" id="KW-0812">Transmembrane</keyword>
<feature type="domain" description="Potassium channel" evidence="11">
    <location>
        <begin position="327"/>
        <end position="394"/>
    </location>
</feature>
<feature type="transmembrane region" description="Helical" evidence="10">
    <location>
        <begin position="185"/>
        <end position="206"/>
    </location>
</feature>
<keyword evidence="6 10" id="KW-0472">Membrane</keyword>
<dbReference type="SUPFAM" id="SSF81324">
    <property type="entry name" value="Voltage-gated potassium channels"/>
    <property type="match status" value="2"/>
</dbReference>
<feature type="region of interest" description="Disordered" evidence="9">
    <location>
        <begin position="1"/>
        <end position="70"/>
    </location>
</feature>
<keyword evidence="4 10" id="KW-1133">Transmembrane helix</keyword>
<dbReference type="GO" id="GO:0030322">
    <property type="term" value="P:stabilization of membrane potential"/>
    <property type="evidence" value="ECO:0007669"/>
    <property type="project" value="TreeGrafter"/>
</dbReference>
<dbReference type="GO" id="GO:0015271">
    <property type="term" value="F:outward rectifier potassium channel activity"/>
    <property type="evidence" value="ECO:0007669"/>
    <property type="project" value="TreeGrafter"/>
</dbReference>
<feature type="transmembrane region" description="Helical" evidence="10">
    <location>
        <begin position="375"/>
        <end position="396"/>
    </location>
</feature>
<dbReference type="PANTHER" id="PTHR11003:SF291">
    <property type="entry name" value="IP11374P"/>
    <property type="match status" value="1"/>
</dbReference>
<evidence type="ECO:0000313" key="13">
    <source>
        <dbReference type="Proteomes" id="UP001054902"/>
    </source>
</evidence>
<name>A0AAD3GZK5_9STRA</name>
<feature type="compositionally biased region" description="Basic and acidic residues" evidence="9">
    <location>
        <begin position="501"/>
        <end position="510"/>
    </location>
</feature>
<evidence type="ECO:0000313" key="12">
    <source>
        <dbReference type="EMBL" id="GFH45137.1"/>
    </source>
</evidence>
<evidence type="ECO:0000256" key="9">
    <source>
        <dbReference type="SAM" id="MobiDB-lite"/>
    </source>
</evidence>
<dbReference type="PANTHER" id="PTHR11003">
    <property type="entry name" value="POTASSIUM CHANNEL, SUBFAMILY K"/>
    <property type="match status" value="1"/>
</dbReference>
<dbReference type="InterPro" id="IPR013099">
    <property type="entry name" value="K_chnl_dom"/>
</dbReference>
<organism evidence="12 13">
    <name type="scientific">Chaetoceros tenuissimus</name>
    <dbReference type="NCBI Taxonomy" id="426638"/>
    <lineage>
        <taxon>Eukaryota</taxon>
        <taxon>Sar</taxon>
        <taxon>Stramenopiles</taxon>
        <taxon>Ochrophyta</taxon>
        <taxon>Bacillariophyta</taxon>
        <taxon>Coscinodiscophyceae</taxon>
        <taxon>Chaetocerotophycidae</taxon>
        <taxon>Chaetocerotales</taxon>
        <taxon>Chaetocerotaceae</taxon>
        <taxon>Chaetoceros</taxon>
    </lineage>
</organism>
<dbReference type="GO" id="GO:0005886">
    <property type="term" value="C:plasma membrane"/>
    <property type="evidence" value="ECO:0007669"/>
    <property type="project" value="TreeGrafter"/>
</dbReference>
<dbReference type="InterPro" id="IPR003280">
    <property type="entry name" value="2pore_dom_K_chnl"/>
</dbReference>
<evidence type="ECO:0000256" key="6">
    <source>
        <dbReference type="ARBA" id="ARBA00023136"/>
    </source>
</evidence>
<evidence type="ECO:0000256" key="4">
    <source>
        <dbReference type="ARBA" id="ARBA00022989"/>
    </source>
</evidence>
<feature type="transmembrane region" description="Helical" evidence="10">
    <location>
        <begin position="347"/>
        <end position="363"/>
    </location>
</feature>
<evidence type="ECO:0000256" key="5">
    <source>
        <dbReference type="ARBA" id="ARBA00023065"/>
    </source>
</evidence>
<feature type="compositionally biased region" description="Basic and acidic residues" evidence="9">
    <location>
        <begin position="1"/>
        <end position="14"/>
    </location>
</feature>
<feature type="compositionally biased region" description="Polar residues" evidence="9">
    <location>
        <begin position="47"/>
        <end position="63"/>
    </location>
</feature>
<feature type="transmembrane region" description="Helical" evidence="10">
    <location>
        <begin position="161"/>
        <end position="179"/>
    </location>
</feature>
<evidence type="ECO:0000256" key="2">
    <source>
        <dbReference type="ARBA" id="ARBA00022448"/>
    </source>
</evidence>
<feature type="transmembrane region" description="Helical" evidence="10">
    <location>
        <begin position="213"/>
        <end position="235"/>
    </location>
</feature>
<keyword evidence="2" id="KW-0813">Transport</keyword>
<comment type="caution">
    <text evidence="12">The sequence shown here is derived from an EMBL/GenBank/DDBJ whole genome shotgun (WGS) entry which is preliminary data.</text>
</comment>
<dbReference type="GO" id="GO:0022841">
    <property type="term" value="F:potassium ion leak channel activity"/>
    <property type="evidence" value="ECO:0007669"/>
    <property type="project" value="TreeGrafter"/>
</dbReference>
<dbReference type="Gene3D" id="1.10.287.70">
    <property type="match status" value="2"/>
</dbReference>
<feature type="compositionally biased region" description="Polar residues" evidence="9">
    <location>
        <begin position="453"/>
        <end position="465"/>
    </location>
</feature>
<evidence type="ECO:0000256" key="8">
    <source>
        <dbReference type="SAM" id="Coils"/>
    </source>
</evidence>
<protein>
    <recommendedName>
        <fullName evidence="11">Potassium channel domain-containing protein</fullName>
    </recommendedName>
</protein>
<comment type="subcellular location">
    <subcellularLocation>
        <location evidence="1">Membrane</location>
        <topology evidence="1">Multi-pass membrane protein</topology>
    </subcellularLocation>
</comment>
<keyword evidence="13" id="KW-1185">Reference proteome</keyword>
<proteinExistence type="predicted"/>
<reference evidence="12 13" key="1">
    <citation type="journal article" date="2021" name="Sci. Rep.">
        <title>The genome of the diatom Chaetoceros tenuissimus carries an ancient integrated fragment of an extant virus.</title>
        <authorList>
            <person name="Hongo Y."/>
            <person name="Kimura K."/>
            <person name="Takaki Y."/>
            <person name="Yoshida Y."/>
            <person name="Baba S."/>
            <person name="Kobayashi G."/>
            <person name="Nagasaki K."/>
            <person name="Hano T."/>
            <person name="Tomaru Y."/>
        </authorList>
    </citation>
    <scope>NUCLEOTIDE SEQUENCE [LARGE SCALE GENOMIC DNA]</scope>
    <source>
        <strain evidence="12 13">NIES-3715</strain>
    </source>
</reference>